<dbReference type="EMBL" id="GBXM01043347">
    <property type="protein sequence ID" value="JAH65230.1"/>
    <property type="molecule type" value="Transcribed_RNA"/>
</dbReference>
<organism evidence="1">
    <name type="scientific">Anguilla anguilla</name>
    <name type="common">European freshwater eel</name>
    <name type="synonym">Muraena anguilla</name>
    <dbReference type="NCBI Taxonomy" id="7936"/>
    <lineage>
        <taxon>Eukaryota</taxon>
        <taxon>Metazoa</taxon>
        <taxon>Chordata</taxon>
        <taxon>Craniata</taxon>
        <taxon>Vertebrata</taxon>
        <taxon>Euteleostomi</taxon>
        <taxon>Actinopterygii</taxon>
        <taxon>Neopterygii</taxon>
        <taxon>Teleostei</taxon>
        <taxon>Anguilliformes</taxon>
        <taxon>Anguillidae</taxon>
        <taxon>Anguilla</taxon>
    </lineage>
</organism>
<reference evidence="1" key="2">
    <citation type="journal article" date="2015" name="Fish Shellfish Immunol.">
        <title>Early steps in the European eel (Anguilla anguilla)-Vibrio vulnificus interaction in the gills: Role of the RtxA13 toxin.</title>
        <authorList>
            <person name="Callol A."/>
            <person name="Pajuelo D."/>
            <person name="Ebbesson L."/>
            <person name="Teles M."/>
            <person name="MacKenzie S."/>
            <person name="Amaro C."/>
        </authorList>
    </citation>
    <scope>NUCLEOTIDE SEQUENCE</scope>
</reference>
<reference evidence="1" key="1">
    <citation type="submission" date="2014-11" db="EMBL/GenBank/DDBJ databases">
        <authorList>
            <person name="Amaro Gonzalez C."/>
        </authorList>
    </citation>
    <scope>NUCLEOTIDE SEQUENCE</scope>
</reference>
<proteinExistence type="predicted"/>
<name>A0A0E9UIZ7_ANGAN</name>
<accession>A0A0E9UIZ7</accession>
<evidence type="ECO:0000313" key="1">
    <source>
        <dbReference type="EMBL" id="JAH65230.1"/>
    </source>
</evidence>
<sequence length="14" mass="1610">MDYTTIQSLRPTAI</sequence>
<protein>
    <submittedName>
        <fullName evidence="1">Uncharacterized protein</fullName>
    </submittedName>
</protein>